<dbReference type="OrthoDB" id="9805309at2"/>
<dbReference type="CDD" id="cd00093">
    <property type="entry name" value="HTH_XRE"/>
    <property type="match status" value="1"/>
</dbReference>
<name>G4QKZ2_GLANF</name>
<dbReference type="SUPFAM" id="SSF47413">
    <property type="entry name" value="lambda repressor-like DNA-binding domains"/>
    <property type="match status" value="1"/>
</dbReference>
<reference evidence="2 3" key="1">
    <citation type="journal article" date="2011" name="J. Bacteriol.">
        <title>Complete genome sequence of seawater bacterium Glaciecola nitratireducens FR1064T.</title>
        <authorList>
            <person name="Bian F."/>
            <person name="Qin Q.L."/>
            <person name="Xie B.B."/>
            <person name="Shu Y.L."/>
            <person name="Zhang X.Y."/>
            <person name="Yu Y."/>
            <person name="Chen B."/>
            <person name="Chen X.L."/>
            <person name="Zhou B.C."/>
            <person name="Zhang Y.Z."/>
        </authorList>
    </citation>
    <scope>NUCLEOTIDE SEQUENCE [LARGE SCALE GENOMIC DNA]</scope>
    <source>
        <strain evidence="3">JCM 12485 / KCTC 12276 / FR1064</strain>
    </source>
</reference>
<dbReference type="HOGENOM" id="CLU_066192_31_3_6"/>
<protein>
    <submittedName>
        <fullName evidence="2">Putative transcriptional regulator, XRE family</fullName>
    </submittedName>
</protein>
<dbReference type="RefSeq" id="WP_014108257.1">
    <property type="nucleotide sequence ID" value="NC_016041.1"/>
</dbReference>
<dbReference type="Pfam" id="PF13443">
    <property type="entry name" value="HTH_26"/>
    <property type="match status" value="1"/>
</dbReference>
<dbReference type="InterPro" id="IPR001387">
    <property type="entry name" value="Cro/C1-type_HTH"/>
</dbReference>
<proteinExistence type="predicted"/>
<accession>G4QKZ2</accession>
<dbReference type="InterPro" id="IPR010982">
    <property type="entry name" value="Lambda_DNA-bd_dom_sf"/>
</dbReference>
<evidence type="ECO:0000313" key="2">
    <source>
        <dbReference type="EMBL" id="AEP29383.1"/>
    </source>
</evidence>
<dbReference type="Proteomes" id="UP000009282">
    <property type="component" value="Chromosome"/>
</dbReference>
<dbReference type="Gene3D" id="1.10.260.40">
    <property type="entry name" value="lambda repressor-like DNA-binding domains"/>
    <property type="match status" value="1"/>
</dbReference>
<sequence length="73" mass="8425">MIKINLHQMMLEYAAKKGDIVTIDEIAKSTGLGRNTLSRIKNNPYRSTNTDIINKLCQYFKCSIEDILIFEED</sequence>
<dbReference type="EMBL" id="CP003060">
    <property type="protein sequence ID" value="AEP29383.1"/>
    <property type="molecule type" value="Genomic_DNA"/>
</dbReference>
<dbReference type="AlphaFoldDB" id="G4QKZ2"/>
<evidence type="ECO:0000313" key="3">
    <source>
        <dbReference type="Proteomes" id="UP000009282"/>
    </source>
</evidence>
<dbReference type="KEGG" id="gni:GNIT_1259"/>
<dbReference type="PROSITE" id="PS50943">
    <property type="entry name" value="HTH_CROC1"/>
    <property type="match status" value="1"/>
</dbReference>
<dbReference type="eggNOG" id="COG3655">
    <property type="taxonomic scope" value="Bacteria"/>
</dbReference>
<feature type="domain" description="HTH cro/C1-type" evidence="1">
    <location>
        <begin position="22"/>
        <end position="67"/>
    </location>
</feature>
<organism evidence="2 3">
    <name type="scientific">Glaciecola nitratireducens (strain JCM 12485 / KCTC 12276 / FR1064)</name>
    <dbReference type="NCBI Taxonomy" id="1085623"/>
    <lineage>
        <taxon>Bacteria</taxon>
        <taxon>Pseudomonadati</taxon>
        <taxon>Pseudomonadota</taxon>
        <taxon>Gammaproteobacteria</taxon>
        <taxon>Alteromonadales</taxon>
        <taxon>Alteromonadaceae</taxon>
        <taxon>Brumicola</taxon>
    </lineage>
</organism>
<evidence type="ECO:0000259" key="1">
    <source>
        <dbReference type="PROSITE" id="PS50943"/>
    </source>
</evidence>
<gene>
    <name evidence="2" type="ordered locus">GNIT_1259</name>
</gene>
<keyword evidence="3" id="KW-1185">Reference proteome</keyword>
<dbReference type="GO" id="GO:0003677">
    <property type="term" value="F:DNA binding"/>
    <property type="evidence" value="ECO:0007669"/>
    <property type="project" value="InterPro"/>
</dbReference>